<dbReference type="PROSITE" id="PS00198">
    <property type="entry name" value="4FE4S_FER_1"/>
    <property type="match status" value="1"/>
</dbReference>
<protein>
    <recommendedName>
        <fullName evidence="1">4Fe-4S ferredoxin-type domain-containing protein</fullName>
    </recommendedName>
</protein>
<dbReference type="InterPro" id="IPR017900">
    <property type="entry name" value="4Fe4S_Fe_S_CS"/>
</dbReference>
<evidence type="ECO:0000259" key="1">
    <source>
        <dbReference type="PROSITE" id="PS51379"/>
    </source>
</evidence>
<name>A0A3B0WXL9_9ZZZZ</name>
<feature type="domain" description="4Fe-4S ferredoxin-type" evidence="1">
    <location>
        <begin position="44"/>
        <end position="75"/>
    </location>
</feature>
<sequence length="228" mass="25262">MTDKILDRRAFLTRGIGKAAQVITKHAVDKARENASHWIRPPFAIEEFDFLMACDRCGECIEACPHHIIFPLSSKLGAKVFSTPAMDLLNHGCHMCEDWPCVNVCKTTALTGTQLLTDLEQAESVEALKNENIARDEIEHSDNNLGQQPPKIAPPKIARVSININTCLPYNGPECGACRVCPVENAMLWELEKPTINNECCTGCALCREACIVEPKAINVQSNYKQQV</sequence>
<accession>A0A3B0WXL9</accession>
<proteinExistence type="predicted"/>
<dbReference type="InterPro" id="IPR017896">
    <property type="entry name" value="4Fe4S_Fe-S-bd"/>
</dbReference>
<evidence type="ECO:0000313" key="2">
    <source>
        <dbReference type="EMBL" id="VAW55972.1"/>
    </source>
</evidence>
<dbReference type="AlphaFoldDB" id="A0A3B0WXL9"/>
<dbReference type="EMBL" id="UOFF01000153">
    <property type="protein sequence ID" value="VAW55972.1"/>
    <property type="molecule type" value="Genomic_DNA"/>
</dbReference>
<organism evidence="2">
    <name type="scientific">hydrothermal vent metagenome</name>
    <dbReference type="NCBI Taxonomy" id="652676"/>
    <lineage>
        <taxon>unclassified sequences</taxon>
        <taxon>metagenomes</taxon>
        <taxon>ecological metagenomes</taxon>
    </lineage>
</organism>
<feature type="domain" description="4Fe-4S ferredoxin-type" evidence="1">
    <location>
        <begin position="192"/>
        <end position="223"/>
    </location>
</feature>
<reference evidence="2" key="1">
    <citation type="submission" date="2018-06" db="EMBL/GenBank/DDBJ databases">
        <authorList>
            <person name="Zhirakovskaya E."/>
        </authorList>
    </citation>
    <scope>NUCLEOTIDE SEQUENCE</scope>
</reference>
<dbReference type="Gene3D" id="3.30.70.20">
    <property type="match status" value="1"/>
</dbReference>
<dbReference type="Pfam" id="PF00037">
    <property type="entry name" value="Fer4"/>
    <property type="match status" value="1"/>
</dbReference>
<dbReference type="PROSITE" id="PS51379">
    <property type="entry name" value="4FE4S_FER_2"/>
    <property type="match status" value="2"/>
</dbReference>
<dbReference type="SUPFAM" id="SSF54862">
    <property type="entry name" value="4Fe-4S ferredoxins"/>
    <property type="match status" value="1"/>
</dbReference>
<gene>
    <name evidence="2" type="ORF">MNBD_GAMMA07-817</name>
</gene>